<feature type="region of interest" description="Disordered" evidence="1">
    <location>
        <begin position="1"/>
        <end position="163"/>
    </location>
</feature>
<accession>A0A1I7SMI0</accession>
<reference evidence="6" key="1">
    <citation type="submission" date="2016-11" db="UniProtKB">
        <authorList>
            <consortium name="WormBaseParasite"/>
        </authorList>
    </citation>
    <scope>IDENTIFICATION</scope>
</reference>
<sequence length="496" mass="56407">MDGDDKEQQETQADSEKDSRIQGVSLISRGSKEKTLHDGSKISEHDEKNEKKTNEGRKKYKEEGNQEKKEGEREKRRESRDDPDDKLNEPTKCNLKKREGNAKNVITRPSKPKKEPRKCQGSIRSKVSSATSKVKEDDDKRGKGKESKEASVEKEGEEGPALVSTHKVPFLDKLIDKDADARDLYQQIPRDRVPIDICVKKEFTLTFPPANPREIVLYKTMQVIDIPPSHHGAIHEQEDVDSLDLGDWICCINDQAVTDKNHYNTIVKKLSKQETPYTVKYTVLRTVRKKEISQEQVSLMVSRAFEFTPGYIYLVGFLCLYPGSSLGINVKSYYNKVYVSGTDNGFQSLGKRTFLVGDVILSIDNIDTTTVKEVKELLKTRLNSRTPFCMVAIERPCSPLALNRAKMALMAEKKLEKDPRMMDDVIAICNLEKELLSKQESQIPPSIYRPKELRDQSKSVNVHPEAREIPIQCDSINPKLLQRCPPPPGPNLRRVK</sequence>
<dbReference type="eggNOG" id="KOG3528">
    <property type="taxonomic scope" value="Eukaryota"/>
</dbReference>
<evidence type="ECO:0000313" key="2">
    <source>
        <dbReference type="EMBL" id="CAD5234433.1"/>
    </source>
</evidence>
<gene>
    <name evidence="2" type="ORF">BXYJ_LOCUS14524</name>
</gene>
<dbReference type="AlphaFoldDB" id="A0A1I7SMI0"/>
<feature type="compositionally biased region" description="Polar residues" evidence="1">
    <location>
        <begin position="122"/>
        <end position="132"/>
    </location>
</feature>
<evidence type="ECO:0000313" key="6">
    <source>
        <dbReference type="WBParaSite" id="BXY_1426500.1"/>
    </source>
</evidence>
<evidence type="ECO:0000313" key="4">
    <source>
        <dbReference type="Proteomes" id="UP000095284"/>
    </source>
</evidence>
<dbReference type="PANTHER" id="PTHR31327">
    <property type="entry name" value="SPERM MEIOSIS PDZ DOMAIN CONTAINING PROTEINS-RELATED"/>
    <property type="match status" value="1"/>
</dbReference>
<organism evidence="4 6">
    <name type="scientific">Bursaphelenchus xylophilus</name>
    <name type="common">Pinewood nematode worm</name>
    <name type="synonym">Aphelenchoides xylophilus</name>
    <dbReference type="NCBI Taxonomy" id="6326"/>
    <lineage>
        <taxon>Eukaryota</taxon>
        <taxon>Metazoa</taxon>
        <taxon>Ecdysozoa</taxon>
        <taxon>Nematoda</taxon>
        <taxon>Chromadorea</taxon>
        <taxon>Rhabditida</taxon>
        <taxon>Tylenchina</taxon>
        <taxon>Tylenchomorpha</taxon>
        <taxon>Aphelenchoidea</taxon>
        <taxon>Aphelenchoididae</taxon>
        <taxon>Bursaphelenchus</taxon>
    </lineage>
</organism>
<dbReference type="Proteomes" id="UP000659654">
    <property type="component" value="Unassembled WGS sequence"/>
</dbReference>
<dbReference type="WBParaSite" id="BXY_1426500.1">
    <property type="protein sequence ID" value="BXY_1426500.1"/>
    <property type="gene ID" value="BXY_1426500"/>
</dbReference>
<evidence type="ECO:0000313" key="5">
    <source>
        <dbReference type="Proteomes" id="UP000659654"/>
    </source>
</evidence>
<dbReference type="OrthoDB" id="5875756at2759"/>
<protein>
    <submittedName>
        <fullName evidence="2">(pine wood nematode) hypothetical protein</fullName>
    </submittedName>
</protein>
<evidence type="ECO:0000256" key="1">
    <source>
        <dbReference type="SAM" id="MobiDB-lite"/>
    </source>
</evidence>
<feature type="compositionally biased region" description="Basic and acidic residues" evidence="1">
    <location>
        <begin position="30"/>
        <end position="89"/>
    </location>
</feature>
<keyword evidence="5" id="KW-1185">Reference proteome</keyword>
<proteinExistence type="predicted"/>
<dbReference type="EMBL" id="CAJFDI010000006">
    <property type="protein sequence ID" value="CAD5234433.1"/>
    <property type="molecule type" value="Genomic_DNA"/>
</dbReference>
<dbReference type="PANTHER" id="PTHR31327:SF7">
    <property type="entry name" value="PDZ DOMAIN-CONTAINING PROTEIN"/>
    <property type="match status" value="1"/>
</dbReference>
<dbReference type="Proteomes" id="UP000095284">
    <property type="component" value="Unplaced"/>
</dbReference>
<dbReference type="Proteomes" id="UP000582659">
    <property type="component" value="Unassembled WGS sequence"/>
</dbReference>
<dbReference type="InterPro" id="IPR036034">
    <property type="entry name" value="PDZ_sf"/>
</dbReference>
<evidence type="ECO:0000313" key="3">
    <source>
        <dbReference type="EMBL" id="CAG9130220.1"/>
    </source>
</evidence>
<dbReference type="InterPro" id="IPR040264">
    <property type="entry name" value="T15H9.4-like"/>
</dbReference>
<dbReference type="EMBL" id="CAJFCV020000006">
    <property type="protein sequence ID" value="CAG9130220.1"/>
    <property type="molecule type" value="Genomic_DNA"/>
</dbReference>
<dbReference type="SUPFAM" id="SSF50156">
    <property type="entry name" value="PDZ domain-like"/>
    <property type="match status" value="1"/>
</dbReference>
<feature type="compositionally biased region" description="Basic and acidic residues" evidence="1">
    <location>
        <begin position="1"/>
        <end position="20"/>
    </location>
</feature>
<reference evidence="3" key="2">
    <citation type="submission" date="2020-08" db="EMBL/GenBank/DDBJ databases">
        <authorList>
            <person name="Kikuchi T."/>
        </authorList>
    </citation>
    <scope>NUCLEOTIDE SEQUENCE</scope>
    <source>
        <strain evidence="2">Ka4C1</strain>
    </source>
</reference>
<name>A0A1I7SMI0_BURXY</name>
<feature type="compositionally biased region" description="Basic and acidic residues" evidence="1">
    <location>
        <begin position="133"/>
        <end position="154"/>
    </location>
</feature>